<dbReference type="RefSeq" id="WP_093181151.1">
    <property type="nucleotide sequence ID" value="NZ_FMYH01000001.1"/>
</dbReference>
<evidence type="ECO:0000256" key="1">
    <source>
        <dbReference type="ARBA" id="ARBA00006484"/>
    </source>
</evidence>
<reference evidence="3 4" key="1">
    <citation type="submission" date="2016-09" db="EMBL/GenBank/DDBJ databases">
        <authorList>
            <person name="Capua I."/>
            <person name="De Benedictis P."/>
            <person name="Joannis T."/>
            <person name="Lombin L.H."/>
            <person name="Cattoli G."/>
        </authorList>
    </citation>
    <scope>NUCLEOTIDE SEQUENCE [LARGE SCALE GENOMIC DNA]</scope>
    <source>
        <strain evidence="3 4">ISLP-3</strain>
    </source>
</reference>
<comment type="similarity">
    <text evidence="1">Belongs to the short-chain dehydrogenases/reductases (SDR) family.</text>
</comment>
<proteinExistence type="inferred from homology"/>
<evidence type="ECO:0000259" key="2">
    <source>
        <dbReference type="SMART" id="SM00822"/>
    </source>
</evidence>
<dbReference type="PANTHER" id="PTHR42760">
    <property type="entry name" value="SHORT-CHAIN DEHYDROGENASES/REDUCTASES FAMILY MEMBER"/>
    <property type="match status" value="1"/>
</dbReference>
<dbReference type="Gene3D" id="3.40.50.720">
    <property type="entry name" value="NAD(P)-binding Rossmann-like Domain"/>
    <property type="match status" value="2"/>
</dbReference>
<dbReference type="PANTHER" id="PTHR42760:SF78">
    <property type="entry name" value="3-OXOACYL-[ACYL-CARRIER-PROTEIN] REDUCTASE [NADH]"/>
    <property type="match status" value="1"/>
</dbReference>
<dbReference type="STRING" id="1814289.SAMN05216410_0954"/>
<dbReference type="PRINTS" id="PR00081">
    <property type="entry name" value="GDHRDH"/>
</dbReference>
<dbReference type="NCBIfam" id="NF006110">
    <property type="entry name" value="PRK08261.1"/>
    <property type="match status" value="1"/>
</dbReference>
<dbReference type="InterPro" id="IPR036291">
    <property type="entry name" value="NAD(P)-bd_dom_sf"/>
</dbReference>
<dbReference type="Pfam" id="PF13561">
    <property type="entry name" value="adh_short_C2"/>
    <property type="match status" value="1"/>
</dbReference>
<dbReference type="SUPFAM" id="SSF51735">
    <property type="entry name" value="NAD(P)-binding Rossmann-fold domains"/>
    <property type="match status" value="2"/>
</dbReference>
<protein>
    <submittedName>
        <fullName evidence="3">3-oxoacyl-[acyl-carrier protein] reductase</fullName>
    </submittedName>
</protein>
<dbReference type="PROSITE" id="PS00061">
    <property type="entry name" value="ADH_SHORT"/>
    <property type="match status" value="1"/>
</dbReference>
<dbReference type="SMART" id="SM00822">
    <property type="entry name" value="PKS_KR"/>
    <property type="match status" value="1"/>
</dbReference>
<sequence>MSDSYVSLVNGGLGGTVAKKLGLPRPGVLRRQTPDAPFAPGPVLVLGSPASADADAVAQLILTSDGGADLDIRRAAAGASARWGAVVVVLSDVEHPRDLAAPMLDLSGALRALAPGGRVVTISREATSSDTPSVAAARQGVDGALRSLAKELRAGATGNGIVLAGGVDLTAASVGAALRFFLSPRSAFVDGQLLTVSSVAGEAPGSWDRPLEGRVAVVTGAARGIGAAIARVLARDGARVVVVDVPAAGEALAALANEVRGTALQLDITAPDAGERIIDHAVSRHGGLDIVVHNAGITRDKLLANMSPEQWDSVLAVNIGAQLTINEALLASPAFTRSPRIVSLASTSGIAGNRGQTNYAASKGGVIGMVRATGPLLAGVGGTANAVAPGFIETEMTSRIPFATREVARRLNSLQQAGLPVDVAEAVAFLAGPAAGGINGEVLRVCGQNLVGA</sequence>
<dbReference type="AlphaFoldDB" id="A0A1G6HDX6"/>
<feature type="domain" description="Ketoreductase" evidence="2">
    <location>
        <begin position="214"/>
        <end position="390"/>
    </location>
</feature>
<dbReference type="EMBL" id="FMYH01000001">
    <property type="protein sequence ID" value="SDB92479.1"/>
    <property type="molecule type" value="Genomic_DNA"/>
</dbReference>
<dbReference type="Proteomes" id="UP000199039">
    <property type="component" value="Unassembled WGS sequence"/>
</dbReference>
<name>A0A1G6HDX6_9MICO</name>
<dbReference type="GO" id="GO:0016616">
    <property type="term" value="F:oxidoreductase activity, acting on the CH-OH group of donors, NAD or NADP as acceptor"/>
    <property type="evidence" value="ECO:0007669"/>
    <property type="project" value="TreeGrafter"/>
</dbReference>
<organism evidence="3 4">
    <name type="scientific">Sanguibacter gelidistatuariae</name>
    <dbReference type="NCBI Taxonomy" id="1814289"/>
    <lineage>
        <taxon>Bacteria</taxon>
        <taxon>Bacillati</taxon>
        <taxon>Actinomycetota</taxon>
        <taxon>Actinomycetes</taxon>
        <taxon>Micrococcales</taxon>
        <taxon>Sanguibacteraceae</taxon>
        <taxon>Sanguibacter</taxon>
    </lineage>
</organism>
<dbReference type="OrthoDB" id="9804774at2"/>
<evidence type="ECO:0000313" key="4">
    <source>
        <dbReference type="Proteomes" id="UP000199039"/>
    </source>
</evidence>
<dbReference type="InterPro" id="IPR057326">
    <property type="entry name" value="KR_dom"/>
</dbReference>
<dbReference type="FunFam" id="3.40.50.720:FF:000338">
    <property type="entry name" value="3-oxoacyl-ACP reductase FabG"/>
    <property type="match status" value="1"/>
</dbReference>
<accession>A0A1G6HDX6</accession>
<gene>
    <name evidence="3" type="ORF">SAMN05216410_0954</name>
</gene>
<dbReference type="PRINTS" id="PR00080">
    <property type="entry name" value="SDRFAMILY"/>
</dbReference>
<evidence type="ECO:0000313" key="3">
    <source>
        <dbReference type="EMBL" id="SDB92479.1"/>
    </source>
</evidence>
<keyword evidence="4" id="KW-1185">Reference proteome</keyword>
<dbReference type="InterPro" id="IPR002347">
    <property type="entry name" value="SDR_fam"/>
</dbReference>
<dbReference type="InterPro" id="IPR020904">
    <property type="entry name" value="Sc_DH/Rdtase_CS"/>
</dbReference>